<dbReference type="GO" id="GO:0046914">
    <property type="term" value="F:transition metal ion binding"/>
    <property type="evidence" value="ECO:0007669"/>
    <property type="project" value="InterPro"/>
</dbReference>
<dbReference type="PANTHER" id="PTHR39673">
    <property type="entry name" value="TUNGSTEN FORMYLMETHANOFURAN DEHYDROGENASE, SUBUNIT C (FWDC)"/>
    <property type="match status" value="1"/>
</dbReference>
<dbReference type="GO" id="GO:0015948">
    <property type="term" value="P:methanogenesis"/>
    <property type="evidence" value="ECO:0007669"/>
    <property type="project" value="InterPro"/>
</dbReference>
<protein>
    <submittedName>
        <fullName evidence="2">Formyltransferase/hydrolase complex Fhc subunit C</fullName>
    </submittedName>
</protein>
<dbReference type="Proteomes" id="UP000035170">
    <property type="component" value="Unassembled WGS sequence"/>
</dbReference>
<dbReference type="RefSeq" id="WP_047782886.1">
    <property type="nucleotide sequence ID" value="NZ_JZWI01000001.1"/>
</dbReference>
<dbReference type="Gene3D" id="2.160.20.60">
    <property type="entry name" value="Glutamate synthase, alpha subunit, C-terminal domain"/>
    <property type="match status" value="2"/>
</dbReference>
<organism evidence="2 3">
    <name type="scientific">Variovorax paradoxus</name>
    <dbReference type="NCBI Taxonomy" id="34073"/>
    <lineage>
        <taxon>Bacteria</taxon>
        <taxon>Pseudomonadati</taxon>
        <taxon>Pseudomonadota</taxon>
        <taxon>Betaproteobacteria</taxon>
        <taxon>Burkholderiales</taxon>
        <taxon>Comamonadaceae</taxon>
        <taxon>Variovorax</taxon>
    </lineage>
</organism>
<gene>
    <name evidence="2" type="primary">fhcC</name>
    <name evidence="2" type="ORF">VPARA_01020</name>
</gene>
<accession>A0A0H2MPW4</accession>
<proteinExistence type="predicted"/>
<dbReference type="InterPro" id="IPR017550">
    <property type="entry name" value="Formylmethanofuran_DH_suC"/>
</dbReference>
<reference evidence="2 3" key="1">
    <citation type="submission" date="2015-03" db="EMBL/GenBank/DDBJ databases">
        <title>Genome sequence of Variovorax paradoxus TBEA6.</title>
        <authorList>
            <person name="Poehlein A."/>
            <person name="Schuldes J."/>
            <person name="Wuebbeler J.H."/>
            <person name="Hiessl S."/>
            <person name="Steinbuechel A."/>
            <person name="Daniel R."/>
        </authorList>
    </citation>
    <scope>NUCLEOTIDE SEQUENCE [LARGE SCALE GENOMIC DNA]</scope>
    <source>
        <strain evidence="2 3">TBEA6</strain>
    </source>
</reference>
<comment type="caution">
    <text evidence="2">The sequence shown here is derived from an EMBL/GenBank/DDBJ whole genome shotgun (WGS) entry which is preliminary data.</text>
</comment>
<name>A0A0H2MPW4_VARPD</name>
<keyword evidence="2" id="KW-0378">Hydrolase</keyword>
<evidence type="ECO:0000313" key="3">
    <source>
        <dbReference type="Proteomes" id="UP000035170"/>
    </source>
</evidence>
<dbReference type="PATRIC" id="fig|34073.19.peg.100"/>
<dbReference type="GO" id="GO:0016787">
    <property type="term" value="F:hydrolase activity"/>
    <property type="evidence" value="ECO:0007669"/>
    <property type="project" value="UniProtKB-KW"/>
</dbReference>
<keyword evidence="2" id="KW-0808">Transferase</keyword>
<evidence type="ECO:0000259" key="1">
    <source>
        <dbReference type="Pfam" id="PF01493"/>
    </source>
</evidence>
<keyword evidence="3" id="KW-1185">Reference proteome</keyword>
<evidence type="ECO:0000313" key="2">
    <source>
        <dbReference type="EMBL" id="KLN58740.1"/>
    </source>
</evidence>
<dbReference type="GO" id="GO:0016740">
    <property type="term" value="F:transferase activity"/>
    <property type="evidence" value="ECO:0007669"/>
    <property type="project" value="UniProtKB-KW"/>
</dbReference>
<sequence>MSGWHFRLRQAPALRVDLRGVTPAALAELSAAQVGQLPVGHGNAMLALAELFDVASGKEEGTLRFEGDLGRFDRIGWQMDGGRIRVEGDAGHYAGGCMRGGELYIEGRAGLLAACEMAGGFIDVKGDVGDFAASTLPGSMDGMRGGTFVVRGHAGERFGDRMRRGSALVHGDAGAFLGSRMVAGTIAVGGKVGAHAGYGMRRGSIVFAGPDAALPAGIEAALTFVPNRTATPVFWALLSRDLARHGGPFATLPARRIERHLGDLSAEGKGELIVCS</sequence>
<dbReference type="InterPro" id="IPR036485">
    <property type="entry name" value="Glu_synth_asu_C_sf"/>
</dbReference>
<dbReference type="PANTHER" id="PTHR39673:SF5">
    <property type="entry name" value="TUNGSTEN-CONTAINING FORMYLMETHANOFURAN DEHYDROGENASE 2 SUBUNIT C"/>
    <property type="match status" value="1"/>
</dbReference>
<dbReference type="EMBL" id="JZWI01000001">
    <property type="protein sequence ID" value="KLN58740.1"/>
    <property type="molecule type" value="Genomic_DNA"/>
</dbReference>
<feature type="domain" description="Glutamate synthase alpha subunit C-terminal" evidence="1">
    <location>
        <begin position="63"/>
        <end position="212"/>
    </location>
</feature>
<dbReference type="GO" id="GO:0018493">
    <property type="term" value="F:formylmethanofuran dehydrogenase activity"/>
    <property type="evidence" value="ECO:0007669"/>
    <property type="project" value="InterPro"/>
</dbReference>
<dbReference type="NCBIfam" id="TIGR03122">
    <property type="entry name" value="one_C_dehyd_C"/>
    <property type="match status" value="1"/>
</dbReference>
<dbReference type="SUPFAM" id="SSF69336">
    <property type="entry name" value="Alpha subunit of glutamate synthase, C-terminal domain"/>
    <property type="match status" value="1"/>
</dbReference>
<dbReference type="InterPro" id="IPR002489">
    <property type="entry name" value="Glu_synth_asu_C"/>
</dbReference>
<dbReference type="Pfam" id="PF01493">
    <property type="entry name" value="GXGXG"/>
    <property type="match status" value="1"/>
</dbReference>
<dbReference type="AlphaFoldDB" id="A0A0H2MPW4"/>